<feature type="chain" id="PRO_5046067682" evidence="3">
    <location>
        <begin position="19"/>
        <end position="117"/>
    </location>
</feature>
<evidence type="ECO:0000313" key="4">
    <source>
        <dbReference type="EMBL" id="KAL0892204.1"/>
    </source>
</evidence>
<comment type="caution">
    <text evidence="4">The sequence shown here is derived from an EMBL/GenBank/DDBJ whole genome shotgun (WGS) entry which is preliminary data.</text>
</comment>
<proteinExistence type="predicted"/>
<accession>A0ABR3I7G4</accession>
<feature type="signal peptide" evidence="3">
    <location>
        <begin position="1"/>
        <end position="18"/>
    </location>
</feature>
<evidence type="ECO:0000256" key="2">
    <source>
        <dbReference type="PROSITE-ProRule" id="PRU00497"/>
    </source>
</evidence>
<dbReference type="PROSITE" id="PS51155">
    <property type="entry name" value="CHIT_BIND_RR_2"/>
    <property type="match status" value="1"/>
</dbReference>
<evidence type="ECO:0000256" key="3">
    <source>
        <dbReference type="SAM" id="SignalP"/>
    </source>
</evidence>
<keyword evidence="5" id="KW-1185">Reference proteome</keyword>
<organism evidence="4 5">
    <name type="scientific">Loxostege sticticalis</name>
    <name type="common">Beet webworm moth</name>
    <dbReference type="NCBI Taxonomy" id="481309"/>
    <lineage>
        <taxon>Eukaryota</taxon>
        <taxon>Metazoa</taxon>
        <taxon>Ecdysozoa</taxon>
        <taxon>Arthropoda</taxon>
        <taxon>Hexapoda</taxon>
        <taxon>Insecta</taxon>
        <taxon>Pterygota</taxon>
        <taxon>Neoptera</taxon>
        <taxon>Endopterygota</taxon>
        <taxon>Lepidoptera</taxon>
        <taxon>Glossata</taxon>
        <taxon>Ditrysia</taxon>
        <taxon>Pyraloidea</taxon>
        <taxon>Crambidae</taxon>
        <taxon>Pyraustinae</taxon>
        <taxon>Loxostege</taxon>
    </lineage>
</organism>
<dbReference type="Pfam" id="PF00379">
    <property type="entry name" value="Chitin_bind_4"/>
    <property type="match status" value="1"/>
</dbReference>
<reference evidence="4 5" key="1">
    <citation type="submission" date="2024-06" db="EMBL/GenBank/DDBJ databases">
        <title>A chromosome-level genome assembly of beet webworm, Loxostege sticticalis.</title>
        <authorList>
            <person name="Zhang Y."/>
        </authorList>
    </citation>
    <scope>NUCLEOTIDE SEQUENCE [LARGE SCALE GENOMIC DNA]</scope>
    <source>
        <strain evidence="4">AQ026</strain>
        <tissue evidence="4">Whole body</tissue>
    </source>
</reference>
<keyword evidence="1 3" id="KW-0732">Signal</keyword>
<gene>
    <name evidence="4" type="ORF">ABMA27_015392</name>
</gene>
<dbReference type="Proteomes" id="UP001549920">
    <property type="component" value="Unassembled WGS sequence"/>
</dbReference>
<dbReference type="InterPro" id="IPR000618">
    <property type="entry name" value="Insect_cuticle"/>
</dbReference>
<evidence type="ECO:0000313" key="5">
    <source>
        <dbReference type="Proteomes" id="UP001549920"/>
    </source>
</evidence>
<sequence>MRPHFEFIVLCLVAMGMAAPASNDVKLLRYEVEPPSPKGYRYFFQQSDDTIQESNAVVKNEGREDQYNEVTGFYSFVAPDTGILYVVKYTAGADGYQATQEEGPGSLPPGLVASALG</sequence>
<name>A0ABR3I7G4_LOXSC</name>
<dbReference type="EMBL" id="JBEUOH010000007">
    <property type="protein sequence ID" value="KAL0892204.1"/>
    <property type="molecule type" value="Genomic_DNA"/>
</dbReference>
<protein>
    <submittedName>
        <fullName evidence="4">Uncharacterized protein</fullName>
    </submittedName>
</protein>
<keyword evidence="2" id="KW-0193">Cuticle</keyword>
<evidence type="ECO:0000256" key="1">
    <source>
        <dbReference type="ARBA" id="ARBA00022729"/>
    </source>
</evidence>